<dbReference type="AlphaFoldDB" id="X1HZP5"/>
<dbReference type="InterPro" id="IPR002637">
    <property type="entry name" value="RdgB/HAM1"/>
</dbReference>
<evidence type="ECO:0000313" key="3">
    <source>
        <dbReference type="EMBL" id="GAH59319.1"/>
    </source>
</evidence>
<reference evidence="3" key="1">
    <citation type="journal article" date="2014" name="Front. Microbiol.">
        <title>High frequency of phylogenetically diverse reductive dehalogenase-homologous genes in deep subseafloor sedimentary metagenomes.</title>
        <authorList>
            <person name="Kawai M."/>
            <person name="Futagami T."/>
            <person name="Toyoda A."/>
            <person name="Takaki Y."/>
            <person name="Nishi S."/>
            <person name="Hori S."/>
            <person name="Arai W."/>
            <person name="Tsubouchi T."/>
            <person name="Morono Y."/>
            <person name="Uchiyama I."/>
            <person name="Ito T."/>
            <person name="Fujiyama A."/>
            <person name="Inagaki F."/>
            <person name="Takami H."/>
        </authorList>
    </citation>
    <scope>NUCLEOTIDE SEQUENCE</scope>
    <source>
        <strain evidence="3">Expedition CK06-06</strain>
    </source>
</reference>
<name>X1HZP5_9ZZZZ</name>
<dbReference type="GO" id="GO:0009143">
    <property type="term" value="P:nucleoside triphosphate catabolic process"/>
    <property type="evidence" value="ECO:0007669"/>
    <property type="project" value="InterPro"/>
</dbReference>
<protein>
    <recommendedName>
        <fullName evidence="4">Non-canonical purine NTP pyrophosphatase</fullName>
    </recommendedName>
</protein>
<dbReference type="PANTHER" id="PTHR11067:SF9">
    <property type="entry name" value="INOSINE TRIPHOSPHATE PYROPHOSPHATASE"/>
    <property type="match status" value="1"/>
</dbReference>
<evidence type="ECO:0008006" key="4">
    <source>
        <dbReference type="Google" id="ProtNLM"/>
    </source>
</evidence>
<keyword evidence="2" id="KW-0378">Hydrolase</keyword>
<dbReference type="InterPro" id="IPR029001">
    <property type="entry name" value="ITPase-like_fam"/>
</dbReference>
<dbReference type="SUPFAM" id="SSF52972">
    <property type="entry name" value="ITPase-like"/>
    <property type="match status" value="1"/>
</dbReference>
<comment type="caution">
    <text evidence="3">The sequence shown here is derived from an EMBL/GenBank/DDBJ whole genome shotgun (WGS) entry which is preliminary data.</text>
</comment>
<evidence type="ECO:0000256" key="2">
    <source>
        <dbReference type="ARBA" id="ARBA00022801"/>
    </source>
</evidence>
<feature type="non-terminal residue" evidence="3">
    <location>
        <position position="1"/>
    </location>
</feature>
<dbReference type="GO" id="GO:0047429">
    <property type="term" value="F:nucleoside triphosphate diphosphatase activity"/>
    <property type="evidence" value="ECO:0007669"/>
    <property type="project" value="InterPro"/>
</dbReference>
<dbReference type="Gene3D" id="3.90.950.10">
    <property type="match status" value="1"/>
</dbReference>
<accession>X1HZP5</accession>
<gene>
    <name evidence="3" type="ORF">S03H2_28795</name>
</gene>
<dbReference type="GO" id="GO:0005829">
    <property type="term" value="C:cytosol"/>
    <property type="evidence" value="ECO:0007669"/>
    <property type="project" value="TreeGrafter"/>
</dbReference>
<dbReference type="Pfam" id="PF01725">
    <property type="entry name" value="Ham1p_like"/>
    <property type="match status" value="1"/>
</dbReference>
<sequence length="115" mass="13139">GEKEKNRRLLDHKNMAKVLEFLQAVPREKRTARFVCCLCLASPEEVLIETEGKLEGIINDREVGENGFGYDPIFFVPELNKTVAQLSREEKNAISHRGNAIRKLKPLLKRHLTNA</sequence>
<dbReference type="PANTHER" id="PTHR11067">
    <property type="entry name" value="INOSINE TRIPHOSPHATE PYROPHOSPHATASE/HAM1 PROTEIN"/>
    <property type="match status" value="1"/>
</dbReference>
<dbReference type="CDD" id="cd00515">
    <property type="entry name" value="HAM1"/>
    <property type="match status" value="1"/>
</dbReference>
<comment type="similarity">
    <text evidence="1">Belongs to the HAM1 NTPase family.</text>
</comment>
<dbReference type="EMBL" id="BARU01017350">
    <property type="protein sequence ID" value="GAH59319.1"/>
    <property type="molecule type" value="Genomic_DNA"/>
</dbReference>
<proteinExistence type="inferred from homology"/>
<evidence type="ECO:0000256" key="1">
    <source>
        <dbReference type="ARBA" id="ARBA00008023"/>
    </source>
</evidence>
<organism evidence="3">
    <name type="scientific">marine sediment metagenome</name>
    <dbReference type="NCBI Taxonomy" id="412755"/>
    <lineage>
        <taxon>unclassified sequences</taxon>
        <taxon>metagenomes</taxon>
        <taxon>ecological metagenomes</taxon>
    </lineage>
</organism>